<dbReference type="EMBL" id="BEXD01003894">
    <property type="protein sequence ID" value="GBC03598.1"/>
    <property type="molecule type" value="Genomic_DNA"/>
</dbReference>
<feature type="region of interest" description="Disordered" evidence="2">
    <location>
        <begin position="1"/>
        <end position="30"/>
    </location>
</feature>
<dbReference type="Pfam" id="PF13837">
    <property type="entry name" value="Myb_DNA-bind_4"/>
    <property type="match status" value="1"/>
</dbReference>
<sequence length="301" mass="35773">MSRYNLSLKPLAPKPLAPKPTPTFFSQNQRNFEREIDPNLLVKYRAIRPTIQPNSYHNSNTYHKESIRVDDNLMDLTVTREDANEQSSGRKRKITEVIETQTAERWSDEETDKLLSYLEENYEKLQQGKKAAIYNSISTEVIKVKSSASIKGRIKRLLEKYEKIKKENDQTGSRRNDWKWFDRMDKIFGCQENINPSFVTNDFTGYISDEEVEKRQKNSVESLVDVINNINQSELRISEQRLKLEREKMQNEYKLQTEKLEVEKQKWEYEREQLRLLHELSMKKIELQLQLAIQYNNNVTN</sequence>
<dbReference type="EMBL" id="BLAL01000199">
    <property type="protein sequence ID" value="GES91323.1"/>
    <property type="molecule type" value="Genomic_DNA"/>
</dbReference>
<proteinExistence type="predicted"/>
<feature type="coiled-coil region" evidence="1">
    <location>
        <begin position="230"/>
        <end position="277"/>
    </location>
</feature>
<evidence type="ECO:0000256" key="1">
    <source>
        <dbReference type="SAM" id="Coils"/>
    </source>
</evidence>
<feature type="coiled-coil region" evidence="1">
    <location>
        <begin position="147"/>
        <end position="174"/>
    </location>
</feature>
<name>A0A2Z6RL00_9GLOM</name>
<feature type="compositionally biased region" description="Pro residues" evidence="2">
    <location>
        <begin position="12"/>
        <end position="21"/>
    </location>
</feature>
<dbReference type="Proteomes" id="UP000615446">
    <property type="component" value="Unassembled WGS sequence"/>
</dbReference>
<dbReference type="Proteomes" id="UP000247702">
    <property type="component" value="Unassembled WGS sequence"/>
</dbReference>
<evidence type="ECO:0000313" key="6">
    <source>
        <dbReference type="Proteomes" id="UP000247702"/>
    </source>
</evidence>
<dbReference type="OrthoDB" id="2381738at2759"/>
<evidence type="ECO:0000256" key="2">
    <source>
        <dbReference type="SAM" id="MobiDB-lite"/>
    </source>
</evidence>
<protein>
    <submittedName>
        <fullName evidence="5">Zinc finger and SCAN domain-containing protein 29-like</fullName>
    </submittedName>
</protein>
<dbReference type="InterPro" id="IPR044822">
    <property type="entry name" value="Myb_DNA-bind_4"/>
</dbReference>
<reference evidence="4 6" key="1">
    <citation type="submission" date="2017-11" db="EMBL/GenBank/DDBJ databases">
        <title>The genome of Rhizophagus clarus HR1 reveals common genetic basis of auxotrophy among arbuscular mycorrhizal fungi.</title>
        <authorList>
            <person name="Kobayashi Y."/>
        </authorList>
    </citation>
    <scope>NUCLEOTIDE SEQUENCE [LARGE SCALE GENOMIC DNA]</scope>
    <source>
        <strain evidence="4 6">HR1</strain>
    </source>
</reference>
<dbReference type="AlphaFoldDB" id="A0A2Z6RL00"/>
<feature type="domain" description="Myb/SANT-like DNA-binding" evidence="3">
    <location>
        <begin position="104"/>
        <end position="187"/>
    </location>
</feature>
<evidence type="ECO:0000259" key="3">
    <source>
        <dbReference type="Pfam" id="PF13837"/>
    </source>
</evidence>
<keyword evidence="6" id="KW-1185">Reference proteome</keyword>
<evidence type="ECO:0000313" key="5">
    <source>
        <dbReference type="EMBL" id="GES91323.1"/>
    </source>
</evidence>
<comment type="caution">
    <text evidence="4">The sequence shown here is derived from an EMBL/GenBank/DDBJ whole genome shotgun (WGS) entry which is preliminary data.</text>
</comment>
<reference evidence="5" key="2">
    <citation type="submission" date="2019-10" db="EMBL/GenBank/DDBJ databases">
        <title>Conservation and host-specific expression of non-tandemly repeated heterogenous ribosome RNA gene in arbuscular mycorrhizal fungi.</title>
        <authorList>
            <person name="Maeda T."/>
            <person name="Kobayashi Y."/>
            <person name="Nakagawa T."/>
            <person name="Ezawa T."/>
            <person name="Yamaguchi K."/>
            <person name="Bino T."/>
            <person name="Nishimoto Y."/>
            <person name="Shigenobu S."/>
            <person name="Kawaguchi M."/>
        </authorList>
    </citation>
    <scope>NUCLEOTIDE SEQUENCE</scope>
    <source>
        <strain evidence="5">HR1</strain>
    </source>
</reference>
<keyword evidence="1" id="KW-0175">Coiled coil</keyword>
<evidence type="ECO:0000313" key="4">
    <source>
        <dbReference type="EMBL" id="GBC03598.1"/>
    </source>
</evidence>
<accession>A0A2Z6RL00</accession>
<gene>
    <name evidence="5" type="ORF">RCL2_001815400</name>
    <name evidence="4" type="ORF">RclHR1_05200009</name>
</gene>
<organism evidence="4 6">
    <name type="scientific">Rhizophagus clarus</name>
    <dbReference type="NCBI Taxonomy" id="94130"/>
    <lineage>
        <taxon>Eukaryota</taxon>
        <taxon>Fungi</taxon>
        <taxon>Fungi incertae sedis</taxon>
        <taxon>Mucoromycota</taxon>
        <taxon>Glomeromycotina</taxon>
        <taxon>Glomeromycetes</taxon>
        <taxon>Glomerales</taxon>
        <taxon>Glomeraceae</taxon>
        <taxon>Rhizophagus</taxon>
    </lineage>
</organism>